<dbReference type="PANTHER" id="PTHR30543">
    <property type="entry name" value="CHROMATE REDUCTASE"/>
    <property type="match status" value="1"/>
</dbReference>
<evidence type="ECO:0000256" key="1">
    <source>
        <dbReference type="SAM" id="MobiDB-lite"/>
    </source>
</evidence>
<dbReference type="SUPFAM" id="SSF55729">
    <property type="entry name" value="Acyl-CoA N-acyltransferases (Nat)"/>
    <property type="match status" value="1"/>
</dbReference>
<proteinExistence type="predicted"/>
<evidence type="ECO:0000313" key="3">
    <source>
        <dbReference type="EMBL" id="TDW77950.1"/>
    </source>
</evidence>
<protein>
    <submittedName>
        <fullName evidence="3">NAD(P)H-dependent FMN reductase</fullName>
    </submittedName>
</protein>
<dbReference type="GO" id="GO:0010181">
    <property type="term" value="F:FMN binding"/>
    <property type="evidence" value="ECO:0007669"/>
    <property type="project" value="TreeGrafter"/>
</dbReference>
<dbReference type="PROSITE" id="PS51186">
    <property type="entry name" value="GNAT"/>
    <property type="match status" value="1"/>
</dbReference>
<dbReference type="Pfam" id="PF03358">
    <property type="entry name" value="FMN_red"/>
    <property type="match status" value="1"/>
</dbReference>
<gene>
    <name evidence="3" type="ORF">EV653_3136</name>
</gene>
<dbReference type="CDD" id="cd04301">
    <property type="entry name" value="NAT_SF"/>
    <property type="match status" value="1"/>
</dbReference>
<feature type="region of interest" description="Disordered" evidence="1">
    <location>
        <begin position="327"/>
        <end position="360"/>
    </location>
</feature>
<dbReference type="EMBL" id="SODP01000001">
    <property type="protein sequence ID" value="TDW77950.1"/>
    <property type="molecule type" value="Genomic_DNA"/>
</dbReference>
<feature type="domain" description="N-acetyltransferase" evidence="2">
    <location>
        <begin position="192"/>
        <end position="340"/>
    </location>
</feature>
<evidence type="ECO:0000259" key="2">
    <source>
        <dbReference type="PROSITE" id="PS51186"/>
    </source>
</evidence>
<keyword evidence="4" id="KW-1185">Reference proteome</keyword>
<dbReference type="GO" id="GO:0005829">
    <property type="term" value="C:cytosol"/>
    <property type="evidence" value="ECO:0007669"/>
    <property type="project" value="TreeGrafter"/>
</dbReference>
<dbReference type="Proteomes" id="UP000295146">
    <property type="component" value="Unassembled WGS sequence"/>
</dbReference>
<dbReference type="InterPro" id="IPR050712">
    <property type="entry name" value="NAD(P)H-dep_reductase"/>
</dbReference>
<dbReference type="SUPFAM" id="SSF52218">
    <property type="entry name" value="Flavoproteins"/>
    <property type="match status" value="1"/>
</dbReference>
<organism evidence="3 4">
    <name type="scientific">Kribbella pratensis</name>
    <dbReference type="NCBI Taxonomy" id="2512112"/>
    <lineage>
        <taxon>Bacteria</taxon>
        <taxon>Bacillati</taxon>
        <taxon>Actinomycetota</taxon>
        <taxon>Actinomycetes</taxon>
        <taxon>Propionibacteriales</taxon>
        <taxon>Kribbellaceae</taxon>
        <taxon>Kribbella</taxon>
    </lineage>
</organism>
<dbReference type="GO" id="GO:0016491">
    <property type="term" value="F:oxidoreductase activity"/>
    <property type="evidence" value="ECO:0007669"/>
    <property type="project" value="InterPro"/>
</dbReference>
<feature type="compositionally biased region" description="Polar residues" evidence="1">
    <location>
        <begin position="345"/>
        <end position="354"/>
    </location>
</feature>
<dbReference type="Gene3D" id="3.40.630.30">
    <property type="match status" value="1"/>
</dbReference>
<dbReference type="InterPro" id="IPR029039">
    <property type="entry name" value="Flavoprotein-like_sf"/>
</dbReference>
<dbReference type="InterPro" id="IPR005025">
    <property type="entry name" value="FMN_Rdtase-like_dom"/>
</dbReference>
<dbReference type="Pfam" id="PF13508">
    <property type="entry name" value="Acetyltransf_7"/>
    <property type="match status" value="1"/>
</dbReference>
<dbReference type="InterPro" id="IPR000182">
    <property type="entry name" value="GNAT_dom"/>
</dbReference>
<dbReference type="GO" id="GO:0016747">
    <property type="term" value="F:acyltransferase activity, transferring groups other than amino-acyl groups"/>
    <property type="evidence" value="ECO:0007669"/>
    <property type="project" value="InterPro"/>
</dbReference>
<dbReference type="OrthoDB" id="9812295at2"/>
<dbReference type="AlphaFoldDB" id="A0A4R8CP70"/>
<dbReference type="InterPro" id="IPR016181">
    <property type="entry name" value="Acyl_CoA_acyltransferase"/>
</dbReference>
<dbReference type="Gene3D" id="3.40.50.360">
    <property type="match status" value="1"/>
</dbReference>
<reference evidence="3 4" key="1">
    <citation type="submission" date="2019-03" db="EMBL/GenBank/DDBJ databases">
        <title>Genomic Encyclopedia of Type Strains, Phase III (KMG-III): the genomes of soil and plant-associated and newly described type strains.</title>
        <authorList>
            <person name="Whitman W."/>
        </authorList>
    </citation>
    <scope>NUCLEOTIDE SEQUENCE [LARGE SCALE GENOMIC DNA]</scope>
    <source>
        <strain evidence="3 4">VKM Ac-2573</strain>
    </source>
</reference>
<dbReference type="PANTHER" id="PTHR30543:SF21">
    <property type="entry name" value="NAD(P)H-DEPENDENT FMN REDUCTASE LOT6"/>
    <property type="match status" value="1"/>
</dbReference>
<name>A0A4R8CP70_9ACTN</name>
<sequence>MSKKILVVIASTRPGRLGPAVADWFLQVTAPTTTELDLTIEVADLAKVGLPFLDEPEHPSTGIYHYEHTREWSRRVQAADGLVFVTGEYNFAMPATLKNAFDYLSREWAWKPCLFIGYGNTSAGSRGVQMARGVATSLRMLSIGGDIYLRIADDLPDGTVISKDSRTKYARSALGQLARAAEVMRPLRSEDEQIVPATSADVAELVVLQRACWVDEAVANQTLDLPALHESAVEVEAALHEWSVWVVRSAGRLVGSVRGKRGGEDWLIGRLMVAPDQRHRGLGQRLLAHAEAHAPGDATAIQLFTGARSTGPQALYQRAGYQLTAEGSPPGAVGLRKSIPAGRARQNSELNSTAPVFPSR</sequence>
<comment type="caution">
    <text evidence="3">The sequence shown here is derived from an EMBL/GenBank/DDBJ whole genome shotgun (WGS) entry which is preliminary data.</text>
</comment>
<dbReference type="RefSeq" id="WP_134104297.1">
    <property type="nucleotide sequence ID" value="NZ_SODP01000001.1"/>
</dbReference>
<accession>A0A4R8CP70</accession>
<evidence type="ECO:0000313" key="4">
    <source>
        <dbReference type="Proteomes" id="UP000295146"/>
    </source>
</evidence>